<dbReference type="GO" id="GO:0016491">
    <property type="term" value="F:oxidoreductase activity"/>
    <property type="evidence" value="ECO:0007669"/>
    <property type="project" value="UniProtKB-KW"/>
</dbReference>
<evidence type="ECO:0000313" key="5">
    <source>
        <dbReference type="Proteomes" id="UP000294682"/>
    </source>
</evidence>
<evidence type="ECO:0000256" key="1">
    <source>
        <dbReference type="ARBA" id="ARBA00023002"/>
    </source>
</evidence>
<dbReference type="EMBL" id="SLUK01000004">
    <property type="protein sequence ID" value="TCL43818.1"/>
    <property type="molecule type" value="Genomic_DNA"/>
</dbReference>
<dbReference type="InterPro" id="IPR029061">
    <property type="entry name" value="THDP-binding"/>
</dbReference>
<dbReference type="Gene3D" id="3.40.50.920">
    <property type="match status" value="1"/>
</dbReference>
<dbReference type="NCBIfam" id="NF005507">
    <property type="entry name" value="PRK07119.1"/>
    <property type="match status" value="1"/>
</dbReference>
<evidence type="ECO:0000259" key="2">
    <source>
        <dbReference type="Pfam" id="PF01855"/>
    </source>
</evidence>
<organism evidence="4 5">
    <name type="scientific">Harryflintia acetispora</name>
    <dbReference type="NCBI Taxonomy" id="1849041"/>
    <lineage>
        <taxon>Bacteria</taxon>
        <taxon>Bacillati</taxon>
        <taxon>Bacillota</taxon>
        <taxon>Clostridia</taxon>
        <taxon>Eubacteriales</taxon>
        <taxon>Oscillospiraceae</taxon>
        <taxon>Harryflintia</taxon>
    </lineage>
</organism>
<feature type="domain" description="Pyruvate:ferredoxin oxidoreductase core" evidence="3">
    <location>
        <begin position="244"/>
        <end position="327"/>
    </location>
</feature>
<dbReference type="PANTHER" id="PTHR43088:SF1">
    <property type="entry name" value="SUBUNIT OF PYRUVATE:FLAVODOXIN OXIDOREDUCTASE"/>
    <property type="match status" value="1"/>
</dbReference>
<feature type="domain" description="Pyruvate flavodoxin/ferredoxin oxidoreductase pyrimidine binding" evidence="2">
    <location>
        <begin position="15"/>
        <end position="225"/>
    </location>
</feature>
<dbReference type="InterPro" id="IPR009014">
    <property type="entry name" value="Transketo_C/PFOR_II"/>
</dbReference>
<dbReference type="SUPFAM" id="SSF52518">
    <property type="entry name" value="Thiamin diphosphate-binding fold (THDP-binding)"/>
    <property type="match status" value="1"/>
</dbReference>
<evidence type="ECO:0000259" key="3">
    <source>
        <dbReference type="Pfam" id="PF17147"/>
    </source>
</evidence>
<comment type="caution">
    <text evidence="4">The sequence shown here is derived from an EMBL/GenBank/DDBJ whole genome shotgun (WGS) entry which is preliminary data.</text>
</comment>
<dbReference type="PANTHER" id="PTHR43088">
    <property type="entry name" value="SUBUNIT OF PYRUVATE:FLAVODOXIN OXIDOREDUCTASE-RELATED"/>
    <property type="match status" value="1"/>
</dbReference>
<name>A0A9X8UJX5_9FIRM</name>
<sequence length="356" mass="38814">MGKKILMKGSEAMAEAAIQAGCRLYFGYPITPQSELPEYMAARLPGVGGTFLQAESELAAINMVYGAAGTAHRVMTSSSSPGVSLMQEGISYAAAAELPLVVINVMRAGPGLGTIVPSQTDYFQATRGGGNGGYRTLILSPASVQEACDLVALAFELAERYRQPVLLLGDAMMAQMMEPVEIKEAPPKPYDIAWAARGWKPDCGRARAVINPRSKPGLEARLQEKYRRMAKEEVRVEEVDTEDAEYVIAAYGTVARIAKNAIKTLRGMGVRVGLIRPITLYPFPYEAFSRAAARETLRSFVDFEISEGQMVEDVRLGVGGQKPVAFHGWYDLELPTPQQMVDFILALRQKEGGERQ</sequence>
<protein>
    <submittedName>
        <fullName evidence="4">2-oxoglutarate ferredoxin oxidoreductase subunit alpha</fullName>
    </submittedName>
</protein>
<proteinExistence type="predicted"/>
<dbReference type="Pfam" id="PF01855">
    <property type="entry name" value="POR_N"/>
    <property type="match status" value="1"/>
</dbReference>
<dbReference type="Gene3D" id="3.40.50.970">
    <property type="match status" value="1"/>
</dbReference>
<gene>
    <name evidence="4" type="ORF">EDD78_104157</name>
</gene>
<evidence type="ECO:0000313" key="4">
    <source>
        <dbReference type="EMBL" id="TCL43818.1"/>
    </source>
</evidence>
<keyword evidence="5" id="KW-1185">Reference proteome</keyword>
<reference evidence="4 5" key="1">
    <citation type="submission" date="2019-03" db="EMBL/GenBank/DDBJ databases">
        <title>Genomic Encyclopedia of Type Strains, Phase IV (KMG-IV): sequencing the most valuable type-strain genomes for metagenomic binning, comparative biology and taxonomic classification.</title>
        <authorList>
            <person name="Goeker M."/>
        </authorList>
    </citation>
    <scope>NUCLEOTIDE SEQUENCE [LARGE SCALE GENOMIC DNA]</scope>
    <source>
        <strain evidence="4 5">DSM 100433</strain>
    </source>
</reference>
<accession>A0A9X8UJX5</accession>
<dbReference type="RefSeq" id="WP_132084386.1">
    <property type="nucleotide sequence ID" value="NZ_SLUK01000004.1"/>
</dbReference>
<keyword evidence="1" id="KW-0560">Oxidoreductase</keyword>
<dbReference type="InterPro" id="IPR052368">
    <property type="entry name" value="2-oxoacid_oxidoreductase"/>
</dbReference>
<dbReference type="CDD" id="cd07034">
    <property type="entry name" value="TPP_PYR_PFOR_IOR-alpha_like"/>
    <property type="match status" value="1"/>
</dbReference>
<dbReference type="Proteomes" id="UP000294682">
    <property type="component" value="Unassembled WGS sequence"/>
</dbReference>
<dbReference type="InterPro" id="IPR002880">
    <property type="entry name" value="Pyrv_Fd/Flavodoxin_OxRdtase_N"/>
</dbReference>
<dbReference type="InterPro" id="IPR033412">
    <property type="entry name" value="PFOR_II"/>
</dbReference>
<dbReference type="Pfam" id="PF17147">
    <property type="entry name" value="PFOR_II"/>
    <property type="match status" value="1"/>
</dbReference>
<dbReference type="AlphaFoldDB" id="A0A9X8UJX5"/>
<dbReference type="SUPFAM" id="SSF52922">
    <property type="entry name" value="TK C-terminal domain-like"/>
    <property type="match status" value="1"/>
</dbReference>